<proteinExistence type="predicted"/>
<dbReference type="SUPFAM" id="SSF48452">
    <property type="entry name" value="TPR-like"/>
    <property type="match status" value="1"/>
</dbReference>
<accession>A0A1T5K9R8</accession>
<evidence type="ECO:0000313" key="1">
    <source>
        <dbReference type="EMBL" id="SKC60391.1"/>
    </source>
</evidence>
<dbReference type="EMBL" id="FUZU01000001">
    <property type="protein sequence ID" value="SKC60391.1"/>
    <property type="molecule type" value="Genomic_DNA"/>
</dbReference>
<dbReference type="AlphaFoldDB" id="A0A1T5K9R8"/>
<dbReference type="STRING" id="688867.SAMN05660236_1958"/>
<dbReference type="InterPro" id="IPR011990">
    <property type="entry name" value="TPR-like_helical_dom_sf"/>
</dbReference>
<protein>
    <submittedName>
        <fullName evidence="1">Uncharacterized protein</fullName>
    </submittedName>
</protein>
<evidence type="ECO:0000313" key="2">
    <source>
        <dbReference type="Proteomes" id="UP000190961"/>
    </source>
</evidence>
<dbReference type="RefSeq" id="WP_079686465.1">
    <property type="nucleotide sequence ID" value="NZ_FUZU01000001.1"/>
</dbReference>
<name>A0A1T5K9R8_9BACT</name>
<dbReference type="Proteomes" id="UP000190961">
    <property type="component" value="Unassembled WGS sequence"/>
</dbReference>
<keyword evidence="2" id="KW-1185">Reference proteome</keyword>
<dbReference type="Gene3D" id="1.25.40.10">
    <property type="entry name" value="Tetratricopeptide repeat domain"/>
    <property type="match status" value="1"/>
</dbReference>
<reference evidence="1 2" key="1">
    <citation type="submission" date="2017-02" db="EMBL/GenBank/DDBJ databases">
        <authorList>
            <person name="Peterson S.W."/>
        </authorList>
    </citation>
    <scope>NUCLEOTIDE SEQUENCE [LARGE SCALE GENOMIC DNA]</scope>
    <source>
        <strain evidence="1 2">DSM 25262</strain>
    </source>
</reference>
<sequence length="103" mass="11934">MNRLEQLRQFILDDPTDPFNHYALALEYAKSDVETAIAKFEELMRAHPEYLPSYYQAGNLFEAVGKRNQAIAVLQQGIALAKQQQQFKTLRELQSVLDELLYD</sequence>
<organism evidence="1 2">
    <name type="scientific">Ohtaekwangia koreensis</name>
    <dbReference type="NCBI Taxonomy" id="688867"/>
    <lineage>
        <taxon>Bacteria</taxon>
        <taxon>Pseudomonadati</taxon>
        <taxon>Bacteroidota</taxon>
        <taxon>Cytophagia</taxon>
        <taxon>Cytophagales</taxon>
        <taxon>Fulvivirgaceae</taxon>
        <taxon>Ohtaekwangia</taxon>
    </lineage>
</organism>
<dbReference type="OrthoDB" id="1524733at2"/>
<gene>
    <name evidence="1" type="ORF">SAMN05660236_1958</name>
</gene>